<sequence length="300" mass="31992">MSSSPPRAATWFLETPLRQFLGWSTVECRECRSSGDWQLASGMRPDALAKSLIDGNRYMVLGSVNLDGRPRGQVYFAPDGHSVVYRVSSLESRHSRSTAERPEVSMVVFDSAAYVITRQRRSRTTSWRDVSTPCSGHGFRDSGSSPRCGCVILRCGGFIGRASVGTPSTCPAGTRSMPLAAGVIAFAAGWVVAAALPASTREMRACLGHQGQGDGGCRSGEGAGRAGVPRSGQSPGTGLTGCRQRQAIRFRRSHRRSGTSPVCPTGLRGAAPGRRTRVVSRLNRSPKDSAYNVRQAVSSS</sequence>
<dbReference type="AlphaFoldDB" id="A0A4Q7WMR0"/>
<keyword evidence="3" id="KW-1185">Reference proteome</keyword>
<dbReference type="Proteomes" id="UP000292027">
    <property type="component" value="Unassembled WGS sequence"/>
</dbReference>
<feature type="region of interest" description="Disordered" evidence="1">
    <location>
        <begin position="210"/>
        <end position="300"/>
    </location>
</feature>
<evidence type="ECO:0000313" key="3">
    <source>
        <dbReference type="Proteomes" id="UP000292027"/>
    </source>
</evidence>
<accession>A0A4Q7WMR0</accession>
<reference evidence="2 3" key="1">
    <citation type="journal article" date="2015" name="Stand. Genomic Sci.">
        <title>Genomic Encyclopedia of Bacterial and Archaeal Type Strains, Phase III: the genomes of soil and plant-associated and newly described type strains.</title>
        <authorList>
            <person name="Whitman W.B."/>
            <person name="Woyke T."/>
            <person name="Klenk H.P."/>
            <person name="Zhou Y."/>
            <person name="Lilburn T.G."/>
            <person name="Beck B.J."/>
            <person name="De Vos P."/>
            <person name="Vandamme P."/>
            <person name="Eisen J.A."/>
            <person name="Garrity G."/>
            <person name="Hugenholtz P."/>
            <person name="Kyrpides N.C."/>
        </authorList>
    </citation>
    <scope>NUCLEOTIDE SEQUENCE [LARGE SCALE GENOMIC DNA]</scope>
    <source>
        <strain evidence="2 3">VKM Ac-2540</strain>
    </source>
</reference>
<comment type="caution">
    <text evidence="2">The sequence shown here is derived from an EMBL/GenBank/DDBJ whole genome shotgun (WGS) entry which is preliminary data.</text>
</comment>
<feature type="compositionally biased region" description="Gly residues" evidence="1">
    <location>
        <begin position="210"/>
        <end position="225"/>
    </location>
</feature>
<dbReference type="EMBL" id="SHKR01000015">
    <property type="protein sequence ID" value="RZU11371.1"/>
    <property type="molecule type" value="Genomic_DNA"/>
</dbReference>
<protein>
    <submittedName>
        <fullName evidence="2">Pyridoxamine 5'-phosphate oxidase</fullName>
    </submittedName>
</protein>
<dbReference type="Gene3D" id="2.30.110.10">
    <property type="entry name" value="Electron Transport, Fmn-binding Protein, Chain A"/>
    <property type="match status" value="1"/>
</dbReference>
<evidence type="ECO:0000313" key="2">
    <source>
        <dbReference type="EMBL" id="RZU11371.1"/>
    </source>
</evidence>
<dbReference type="InterPro" id="IPR012349">
    <property type="entry name" value="Split_barrel_FMN-bd"/>
</dbReference>
<dbReference type="SUPFAM" id="SSF50475">
    <property type="entry name" value="FMN-binding split barrel"/>
    <property type="match status" value="1"/>
</dbReference>
<proteinExistence type="predicted"/>
<feature type="compositionally biased region" description="Basic residues" evidence="1">
    <location>
        <begin position="246"/>
        <end position="257"/>
    </location>
</feature>
<organism evidence="2 3">
    <name type="scientific">Kribbella rubisoli</name>
    <dbReference type="NCBI Taxonomy" id="3075929"/>
    <lineage>
        <taxon>Bacteria</taxon>
        <taxon>Bacillati</taxon>
        <taxon>Actinomycetota</taxon>
        <taxon>Actinomycetes</taxon>
        <taxon>Propionibacteriales</taxon>
        <taxon>Kribbellaceae</taxon>
        <taxon>Kribbella</taxon>
    </lineage>
</organism>
<gene>
    <name evidence="2" type="ORF">EV645_6537</name>
</gene>
<evidence type="ECO:0000256" key="1">
    <source>
        <dbReference type="SAM" id="MobiDB-lite"/>
    </source>
</evidence>
<name>A0A4Q7WMR0_9ACTN</name>